<dbReference type="PANTHER" id="PTHR43767">
    <property type="entry name" value="LONG-CHAIN-FATTY-ACID--COA LIGASE"/>
    <property type="match status" value="1"/>
</dbReference>
<accession>A0A6F8ZHY5</accession>
<reference evidence="3 4" key="1">
    <citation type="submission" date="2020-02" db="EMBL/GenBank/DDBJ databases">
        <authorList>
            <person name="Hogendoorn C."/>
        </authorList>
    </citation>
    <scope>NUCLEOTIDE SEQUENCE [LARGE SCALE GENOMIC DNA]</scope>
    <source>
        <strain evidence="3">R501</strain>
    </source>
</reference>
<dbReference type="EMBL" id="LR778114">
    <property type="protein sequence ID" value="CAB1129071.1"/>
    <property type="molecule type" value="Genomic_DNA"/>
</dbReference>
<dbReference type="PROSITE" id="PS00455">
    <property type="entry name" value="AMP_BINDING"/>
    <property type="match status" value="1"/>
</dbReference>
<dbReference type="InterPro" id="IPR045851">
    <property type="entry name" value="AMP-bd_C_sf"/>
</dbReference>
<dbReference type="Gene3D" id="3.40.50.12780">
    <property type="entry name" value="N-terminal domain of ligase-like"/>
    <property type="match status" value="1"/>
</dbReference>
<protein>
    <submittedName>
        <fullName evidence="3">Long-chain fatty acid--CoA ligase</fullName>
    </submittedName>
</protein>
<dbReference type="GO" id="GO:0016877">
    <property type="term" value="F:ligase activity, forming carbon-sulfur bonds"/>
    <property type="evidence" value="ECO:0007669"/>
    <property type="project" value="UniProtKB-ARBA"/>
</dbReference>
<dbReference type="Pfam" id="PF00501">
    <property type="entry name" value="AMP-binding"/>
    <property type="match status" value="1"/>
</dbReference>
<evidence type="ECO:0000313" key="4">
    <source>
        <dbReference type="Proteomes" id="UP000503399"/>
    </source>
</evidence>
<dbReference type="AlphaFoldDB" id="A0A6F8ZHY5"/>
<keyword evidence="3" id="KW-0436">Ligase</keyword>
<feature type="domain" description="AMP-dependent synthetase/ligase" evidence="1">
    <location>
        <begin position="11"/>
        <end position="360"/>
    </location>
</feature>
<dbReference type="Pfam" id="PF13193">
    <property type="entry name" value="AMP-binding_C"/>
    <property type="match status" value="1"/>
</dbReference>
<dbReference type="Gene3D" id="3.30.300.30">
    <property type="match status" value="1"/>
</dbReference>
<dbReference type="InterPro" id="IPR025110">
    <property type="entry name" value="AMP-bd_C"/>
</dbReference>
<keyword evidence="4" id="KW-1185">Reference proteome</keyword>
<organism evidence="3 4">
    <name type="scientific">Candidatus Hydrogenisulfobacillus filiaventi</name>
    <dbReference type="NCBI Taxonomy" id="2707344"/>
    <lineage>
        <taxon>Bacteria</taxon>
        <taxon>Bacillati</taxon>
        <taxon>Bacillota</taxon>
        <taxon>Clostridia</taxon>
        <taxon>Eubacteriales</taxon>
        <taxon>Clostridiales Family XVII. Incertae Sedis</taxon>
        <taxon>Candidatus Hydrogenisulfobacillus</taxon>
    </lineage>
</organism>
<proteinExistence type="predicted"/>
<evidence type="ECO:0000313" key="3">
    <source>
        <dbReference type="EMBL" id="CAB1129071.1"/>
    </source>
</evidence>
<dbReference type="SUPFAM" id="SSF56801">
    <property type="entry name" value="Acetyl-CoA synthetase-like"/>
    <property type="match status" value="1"/>
</dbReference>
<dbReference type="InterPro" id="IPR020845">
    <property type="entry name" value="AMP-binding_CS"/>
</dbReference>
<evidence type="ECO:0000259" key="1">
    <source>
        <dbReference type="Pfam" id="PF00501"/>
    </source>
</evidence>
<sequence>MLTVSDALAAMARRYAAKPALIFGDRRLTFAEFDERVNRAARALLAAGLQPGQRVAFLLPNGLEMAEAYFAVARAGLVGVPINLRWAPAEIAFALADSGSAFVLADPAFRGALPAGLPVAFTGGSQGAGDWEARVAAAAADPPPVTVRDRDPWVIVYTSGTTGRPKGAVRSHRSNVMIALQLLAELGITADDTGLALLPMFHVNSMWLVSLAVAVGATCAIYPHRTFHPQSVVAEFNRLGVTFSMFVPSLLTFLADAAETGQLDTGSLRVMLTSSAPLDSTLRDRLLAAFPGVHLYDIYGATEYGAVSVLPHRPGGTLGSVGYPLLGVDVRIRGEDGRLQPEGSIGEIFVRSPALMDGYWGQEAATAQATDPDGFLSVGDMGYLGRDGQLYLVDRKSDMIIMAGENVYPREVEEVLLHAPDVALAAVFGVPDPRRGERVVALVTPKPGQTVDMARLRELTRTLLADYKRPAVIEVVPELPVGASGKVVRRLARQQWLEAHPGGSAV</sequence>
<dbReference type="InterPro" id="IPR050237">
    <property type="entry name" value="ATP-dep_AMP-bd_enzyme"/>
</dbReference>
<gene>
    <name evidence="3" type="ORF">R50_1570</name>
</gene>
<dbReference type="KEGG" id="hfv:R50_1570"/>
<name>A0A6F8ZHY5_9FIRM</name>
<dbReference type="Proteomes" id="UP000503399">
    <property type="component" value="Chromosome"/>
</dbReference>
<dbReference type="InterPro" id="IPR000873">
    <property type="entry name" value="AMP-dep_synth/lig_dom"/>
</dbReference>
<feature type="domain" description="AMP-binding enzyme C-terminal" evidence="2">
    <location>
        <begin position="411"/>
        <end position="486"/>
    </location>
</feature>
<evidence type="ECO:0000259" key="2">
    <source>
        <dbReference type="Pfam" id="PF13193"/>
    </source>
</evidence>
<dbReference type="PANTHER" id="PTHR43767:SF12">
    <property type="entry name" value="AMP-DEPENDENT SYNTHETASE AND LIGASE"/>
    <property type="match status" value="1"/>
</dbReference>
<dbReference type="InterPro" id="IPR042099">
    <property type="entry name" value="ANL_N_sf"/>
</dbReference>